<protein>
    <submittedName>
        <fullName evidence="1">Uncharacterized protein</fullName>
    </submittedName>
</protein>
<comment type="caution">
    <text evidence="1">The sequence shown here is derived from an EMBL/GenBank/DDBJ whole genome shotgun (WGS) entry which is preliminary data.</text>
</comment>
<organism evidence="1">
    <name type="scientific">termite gut metagenome</name>
    <dbReference type="NCBI Taxonomy" id="433724"/>
    <lineage>
        <taxon>unclassified sequences</taxon>
        <taxon>metagenomes</taxon>
        <taxon>organismal metagenomes</taxon>
    </lineage>
</organism>
<reference evidence="1" key="1">
    <citation type="submission" date="2019-03" db="EMBL/GenBank/DDBJ databases">
        <title>Single cell metagenomics reveals metabolic interactions within the superorganism composed of flagellate Streblomastix strix and complex community of Bacteroidetes bacteria on its surface.</title>
        <authorList>
            <person name="Treitli S.C."/>
            <person name="Kolisko M."/>
            <person name="Husnik F."/>
            <person name="Keeling P."/>
            <person name="Hampl V."/>
        </authorList>
    </citation>
    <scope>NUCLEOTIDE SEQUENCE</scope>
    <source>
        <strain evidence="1">STM</strain>
    </source>
</reference>
<gene>
    <name evidence="1" type="ORF">EZS27_027058</name>
</gene>
<sequence>MEKKFMKYLLFGVFTFVFSVAFVGCGEDYDSDIDDLKKADVATLQAAKEAVAAAQTALQSQITGVETTAAAKAVAEAKTAALTEVATQLDKLKVGDYSLDEVAEIVGQVEALGLESLSNTVAELKELLDDESTIEGIKNVAALKLQVDALEKYLEGYKDGDPTVKEEIEALRVLIASGIELTPEQATKIVEQLLESGLGELITLQVEGLITGISIVKVEGITSSDKDLIYTIVPAAADDYTFGEGLGGAIKFEKNKVRPEAATLDVILKVTPANATLEGKHVYLVNSKGNPDINGYITPSDPVRYNDLLTRAADATSTGLYKVSFTVNSTYSPDTKDAFKLLTYKDNNNNGKIDSGEGSSIAFAIAVDGKPLSGSEIERPVLSEFETAIIIREPTITYTTPDVVEVDDNKLISFNLDKSGKTTDGFPVKNIKNNYSNNSGIEYIWKSDKSANNGNPQNLSAKQLANDNDARYLKEAYQVSLKEGFDVRITGANFVSGKALAFYIDLDWANAGSKKALWEAAIKSNGITGIDKVYSLADAKPIAPISIISESLENETIGFRLFVVNHDGTLVDPDGRAFYVLCGEKQSDVPNLGTISVTTNIYDNVPTRTSAVWSNEVVIPWNDPKVVAAGIATNASNVFGYKLSFEDDALKDINSIIAYADVTGGGAGKYLAGIPEENDDYAKLESTSTAWSTSLSSKKIIIGKGTSTSRYDPIIVPSKLEEGKTYKGTLQLLGANEKVLGEFTINLKKVLPTKFPTFNGTGNPLGGFVDPTEDKARISPFAGGKRFFVPIKGVYDAVHGEDTGGHIINVNSSGIYFDDGSATAGTVSKFKHAAYSIKDVFKGIDRRNIDGGGDVDYRNVIFSLSARNSSNVETTYVGEKVSAGKVVSDILVKISDINAVKENTEYRGSIEYDYGYVLSGEETYKVPYDNSVFTVLFTPDNLYRIGVQGLQPQIEYTYNAAEADKAKDVAKFKFTPTIKRRLSESIFTDINQTTYDNVSRSEFEKYYDLQTFAGAIKLQIIAAKSGDNKSIPGGYPYFSFPITLI</sequence>
<name>A0A5J4QQV6_9ZZZZ</name>
<dbReference type="AlphaFoldDB" id="A0A5J4QQV6"/>
<proteinExistence type="predicted"/>
<evidence type="ECO:0000313" key="1">
    <source>
        <dbReference type="EMBL" id="KAA6323509.1"/>
    </source>
</evidence>
<accession>A0A5J4QQV6</accession>
<dbReference type="PROSITE" id="PS51257">
    <property type="entry name" value="PROKAR_LIPOPROTEIN"/>
    <property type="match status" value="1"/>
</dbReference>
<dbReference type="EMBL" id="SNRY01002787">
    <property type="protein sequence ID" value="KAA6323509.1"/>
    <property type="molecule type" value="Genomic_DNA"/>
</dbReference>